<organism evidence="1 2">
    <name type="scientific">Pyrococcus furiosus (strain ATCC 43587 / DSM 3638 / JCM 8422 / Vc1)</name>
    <dbReference type="NCBI Taxonomy" id="186497"/>
    <lineage>
        <taxon>Archaea</taxon>
        <taxon>Methanobacteriati</taxon>
        <taxon>Methanobacteriota</taxon>
        <taxon>Thermococci</taxon>
        <taxon>Thermococcales</taxon>
        <taxon>Thermococcaceae</taxon>
        <taxon>Pyrococcus</taxon>
    </lineage>
</organism>
<dbReference type="eggNOG" id="arCOG05802">
    <property type="taxonomic scope" value="Archaea"/>
</dbReference>
<dbReference type="PhylomeDB" id="Q8U198"/>
<name>Q8U198_PYRFU</name>
<dbReference type="KEGG" id="pfu:PF1324"/>
<dbReference type="EMBL" id="AE009950">
    <property type="protein sequence ID" value="AAL81448.1"/>
    <property type="molecule type" value="Genomic_DNA"/>
</dbReference>
<gene>
    <name evidence="1" type="ordered locus">PF1324</name>
</gene>
<proteinExistence type="predicted"/>
<evidence type="ECO:0000313" key="1">
    <source>
        <dbReference type="EMBL" id="AAL81448.1"/>
    </source>
</evidence>
<dbReference type="AlphaFoldDB" id="Q8U198"/>
<dbReference type="HOGENOM" id="CLU_1700361_0_0_2"/>
<evidence type="ECO:0000313" key="2">
    <source>
        <dbReference type="Proteomes" id="UP000001013"/>
    </source>
</evidence>
<accession>Q8U198</accession>
<dbReference type="Proteomes" id="UP000001013">
    <property type="component" value="Chromosome"/>
</dbReference>
<keyword evidence="2" id="KW-1185">Reference proteome</keyword>
<dbReference type="PATRIC" id="fig|186497.12.peg.1387"/>
<sequence length="160" mass="18742">MFPMFSFLKRRKKEKKGPLVYLSEPVLLYHTRTEKAILEIIEEKLSSTNVIIPSDYGIKDTSHMIEDAECFVAVAILGKFSSLVCREVRKAQELGKKIYTLDIVKRSSDELIYYFEEGIPEHIEWLSEEETREFFDGFLAEEFMGMAFRGMFIGYRGNKW</sequence>
<reference evidence="1 2" key="1">
    <citation type="journal article" date="1999" name="Genetics">
        <title>Divergence of the hyperthermophilic archaea Pyrococcus furiosus and P. horikoshii inferred from complete genomic sequences.</title>
        <authorList>
            <person name="Maeder D.L."/>
            <person name="Weiss R.B."/>
            <person name="Dunn D.M."/>
            <person name="Cherry J.L."/>
            <person name="Gonzalez J.M."/>
            <person name="DiRuggiero J."/>
            <person name="Robb F.T."/>
        </authorList>
    </citation>
    <scope>NUCLEOTIDE SEQUENCE [LARGE SCALE GENOMIC DNA]</scope>
    <source>
        <strain evidence="2">ATCC 43587 / DSM 3638 / JCM 8422 / Vc1</strain>
    </source>
</reference>
<dbReference type="PaxDb" id="186497-PF1324"/>
<protein>
    <submittedName>
        <fullName evidence="1">Uncharacterized protein</fullName>
    </submittedName>
</protein>